<feature type="signal peptide" evidence="1">
    <location>
        <begin position="1"/>
        <end position="19"/>
    </location>
</feature>
<evidence type="ECO:0000256" key="1">
    <source>
        <dbReference type="SAM" id="SignalP"/>
    </source>
</evidence>
<name>A0A7X8XYZ9_9BACT</name>
<dbReference type="EMBL" id="JABAIL010000014">
    <property type="protein sequence ID" value="NLR94699.1"/>
    <property type="molecule type" value="Genomic_DNA"/>
</dbReference>
<evidence type="ECO:0000313" key="3">
    <source>
        <dbReference type="Proteomes" id="UP000585050"/>
    </source>
</evidence>
<protein>
    <recommendedName>
        <fullName evidence="4">Neuromedin U</fullName>
    </recommendedName>
</protein>
<evidence type="ECO:0008006" key="4">
    <source>
        <dbReference type="Google" id="ProtNLM"/>
    </source>
</evidence>
<organism evidence="2 3">
    <name type="scientific">Flammeovirga agarivorans</name>
    <dbReference type="NCBI Taxonomy" id="2726742"/>
    <lineage>
        <taxon>Bacteria</taxon>
        <taxon>Pseudomonadati</taxon>
        <taxon>Bacteroidota</taxon>
        <taxon>Cytophagia</taxon>
        <taxon>Cytophagales</taxon>
        <taxon>Flammeovirgaceae</taxon>
        <taxon>Flammeovirga</taxon>
    </lineage>
</organism>
<dbReference type="RefSeq" id="WP_168885408.1">
    <property type="nucleotide sequence ID" value="NZ_JABAIL010000014.1"/>
</dbReference>
<evidence type="ECO:0000313" key="2">
    <source>
        <dbReference type="EMBL" id="NLR94699.1"/>
    </source>
</evidence>
<reference evidence="2 3" key="1">
    <citation type="submission" date="2020-04" db="EMBL/GenBank/DDBJ databases">
        <title>Flammeovirga sp. SR4, a novel species isolated from seawater.</title>
        <authorList>
            <person name="Wang X."/>
        </authorList>
    </citation>
    <scope>NUCLEOTIDE SEQUENCE [LARGE SCALE GENOMIC DNA]</scope>
    <source>
        <strain evidence="2 3">SR4</strain>
    </source>
</reference>
<feature type="chain" id="PRO_5030997622" description="Neuromedin U" evidence="1">
    <location>
        <begin position="20"/>
        <end position="269"/>
    </location>
</feature>
<accession>A0A7X8XYZ9</accession>
<gene>
    <name evidence="2" type="ORF">HGP29_26070</name>
</gene>
<sequence>MMRYQLSLFFILLNVYLLAQDEKTEVQKLAETASNPVAPVGKLIFQNFTHTGSGNTWSNTLLVEPVIPLMINENIKVINYGIIPLETNYNGEAKISQTHLGNISYQGLMANRKPISLGENGHLTVAVGPSFVMGTSTNERHGTWNVGVALAAIYHHKSFMGLVNYSPSWGVGGSSIDQSMFQYIFNYTFKTGTSINTQPMMMKSEAFVGDTKWLIPVGGGVGQMLPFKSLPMNVSFNVYYNLVRPEIMQHQEWQFNVNIVCVLMGKNKY</sequence>
<comment type="caution">
    <text evidence="2">The sequence shown here is derived from an EMBL/GenBank/DDBJ whole genome shotgun (WGS) entry which is preliminary data.</text>
</comment>
<dbReference type="AlphaFoldDB" id="A0A7X8XYZ9"/>
<keyword evidence="1" id="KW-0732">Signal</keyword>
<proteinExistence type="predicted"/>
<keyword evidence="3" id="KW-1185">Reference proteome</keyword>
<dbReference type="Proteomes" id="UP000585050">
    <property type="component" value="Unassembled WGS sequence"/>
</dbReference>